<evidence type="ECO:0000313" key="2">
    <source>
        <dbReference type="EMBL" id="PYF76569.1"/>
    </source>
</evidence>
<accession>A0A318UYB0</accession>
<name>A0A318UYB0_9SPHI</name>
<evidence type="ECO:0000256" key="1">
    <source>
        <dbReference type="SAM" id="SignalP"/>
    </source>
</evidence>
<protein>
    <recommendedName>
        <fullName evidence="4">SdrD B-like protein</fullName>
    </recommendedName>
</protein>
<keyword evidence="1" id="KW-0732">Signal</keyword>
<proteinExistence type="predicted"/>
<dbReference type="Proteomes" id="UP000248198">
    <property type="component" value="Unassembled WGS sequence"/>
</dbReference>
<gene>
    <name evidence="2" type="ORF">B0O44_10140</name>
</gene>
<dbReference type="AlphaFoldDB" id="A0A318UYB0"/>
<sequence length="939" mass="105511">MFLIARSSKCLFCFLLLFTGLQAVAQQEVFFSVSQKEVKTRGRELVNLTVKVHNRTGKNFQGNLKVKASKSLQFLSKTTVPVLLSEGDSLFIPLKLFVPDRLPAGSDYDVVFYLENEKGQVLEQQCKIRIEEYKSVSLVSMVSSVILKGLGDSIVVPLRLSNEGNISQKVNLVYRFPSAFGGDGFHQSTTLSLPAYSDTTIYIRKYAGRDLLRYDRFSVQVMGLYLNGDLFGQCDIGVQSLKNNRYEQELTESNPYQASYSNSITLSAQNLLSEYASYQLIGGSAVDLPFGRLGYNIDATLFRNQPGRPYLRNTYITFETPVWGVSAGNVTRNFDLNLNGRGATVFVADTAKKSRYEIGYVDNSSDLIGPGHLIYDSGRSAWAAHEHQGKAYLLKNRLIYNKDPFSGTDNTLAENELLWEAGKNFRFSGQMNIGRSSISGHPENWEPGVLGSIGVDGRTGAFSINSTNLISTAYYPGIRKGSAIFTERLNYAAGSYNFWLAFNYLKYQPRYFTGGFSSAGRYQSRRAEFGISKTFRQFSLSILPNHQEEMGNYFLSFDRAVTAKLDAWRVNTQLNYTAGKQSLFFSAETGLASNTLDQQKELQFKLNGNYRYGPFNLMMTLQEGSFFIGEVLNNYVLKGGKYSNRSFGATAQKMFLKNRLHLELGLSYNRNSNTGASWSLMGRTEYQLASGTRFFAALTQSQYNFYEYRYNYNNLQLGLSQSLSKARLGTKYNTLEVFLYKDVNQNGKYDEQDVKASGQLLYVDGVAFMTDRNGAISYRNLKDGRYAVSVPASGKWYSPDQQVVLNHKHQRIEIALKETSILKGKIAYIFNEFSYEVGKEKMGITIQATDELGNVIKTKTNDSGQFLFYLPLGSYTLSVAMGALPEQVECVNNNQVLKLTEMEKDGLVFELGVKSRRIETKKFISPSLGKAPARKEINK</sequence>
<dbReference type="EMBL" id="QKLU01000001">
    <property type="protein sequence ID" value="PYF76569.1"/>
    <property type="molecule type" value="Genomic_DNA"/>
</dbReference>
<reference evidence="2 3" key="1">
    <citation type="submission" date="2018-06" db="EMBL/GenBank/DDBJ databases">
        <title>Genomic Encyclopedia of Archaeal and Bacterial Type Strains, Phase II (KMG-II): from individual species to whole genera.</title>
        <authorList>
            <person name="Goeker M."/>
        </authorList>
    </citation>
    <scope>NUCLEOTIDE SEQUENCE [LARGE SCALE GENOMIC DNA]</scope>
    <source>
        <strain evidence="2 3">DSM 27372</strain>
    </source>
</reference>
<feature type="chain" id="PRO_5016433281" description="SdrD B-like protein" evidence="1">
    <location>
        <begin position="26"/>
        <end position="939"/>
    </location>
</feature>
<feature type="signal peptide" evidence="1">
    <location>
        <begin position="1"/>
        <end position="25"/>
    </location>
</feature>
<dbReference type="RefSeq" id="WP_110826690.1">
    <property type="nucleotide sequence ID" value="NZ_QKLU01000001.1"/>
</dbReference>
<evidence type="ECO:0008006" key="4">
    <source>
        <dbReference type="Google" id="ProtNLM"/>
    </source>
</evidence>
<keyword evidence="3" id="KW-1185">Reference proteome</keyword>
<organism evidence="2 3">
    <name type="scientific">Pedobacter nutrimenti</name>
    <dbReference type="NCBI Taxonomy" id="1241337"/>
    <lineage>
        <taxon>Bacteria</taxon>
        <taxon>Pseudomonadati</taxon>
        <taxon>Bacteroidota</taxon>
        <taxon>Sphingobacteriia</taxon>
        <taxon>Sphingobacteriales</taxon>
        <taxon>Sphingobacteriaceae</taxon>
        <taxon>Pedobacter</taxon>
    </lineage>
</organism>
<evidence type="ECO:0000313" key="3">
    <source>
        <dbReference type="Proteomes" id="UP000248198"/>
    </source>
</evidence>
<dbReference type="OrthoDB" id="908824at2"/>
<comment type="caution">
    <text evidence="2">The sequence shown here is derived from an EMBL/GenBank/DDBJ whole genome shotgun (WGS) entry which is preliminary data.</text>
</comment>